<dbReference type="SUPFAM" id="SSF56801">
    <property type="entry name" value="Acetyl-CoA synthetase-like"/>
    <property type="match status" value="1"/>
</dbReference>
<dbReference type="GO" id="GO:0031177">
    <property type="term" value="F:phosphopantetheine binding"/>
    <property type="evidence" value="ECO:0007669"/>
    <property type="project" value="TreeGrafter"/>
</dbReference>
<dbReference type="AlphaFoldDB" id="A0A7W7T5N0"/>
<reference evidence="3 4" key="1">
    <citation type="submission" date="2020-08" db="EMBL/GenBank/DDBJ databases">
        <title>Sequencing the genomes of 1000 actinobacteria strains.</title>
        <authorList>
            <person name="Klenk H.-P."/>
        </authorList>
    </citation>
    <scope>NUCLEOTIDE SEQUENCE [LARGE SCALE GENOMIC DNA]</scope>
    <source>
        <strain evidence="3 4">DSM 45084</strain>
    </source>
</reference>
<dbReference type="GO" id="GO:0043041">
    <property type="term" value="P:amino acid activation for nonribosomal peptide biosynthetic process"/>
    <property type="evidence" value="ECO:0007669"/>
    <property type="project" value="TreeGrafter"/>
</dbReference>
<dbReference type="Proteomes" id="UP000542674">
    <property type="component" value="Unassembled WGS sequence"/>
</dbReference>
<feature type="domain" description="Condensation" evidence="2">
    <location>
        <begin position="4"/>
        <end position="423"/>
    </location>
</feature>
<dbReference type="InterPro" id="IPR023213">
    <property type="entry name" value="CAT-like_dom_sf"/>
</dbReference>
<dbReference type="GO" id="GO:0044550">
    <property type="term" value="P:secondary metabolite biosynthetic process"/>
    <property type="evidence" value="ECO:0007669"/>
    <property type="project" value="TreeGrafter"/>
</dbReference>
<gene>
    <name evidence="3" type="ORF">F4559_004386</name>
</gene>
<dbReference type="PANTHER" id="PTHR45527:SF1">
    <property type="entry name" value="FATTY ACID SYNTHASE"/>
    <property type="match status" value="1"/>
</dbReference>
<dbReference type="SUPFAM" id="SSF52777">
    <property type="entry name" value="CoA-dependent acyltransferases"/>
    <property type="match status" value="2"/>
</dbReference>
<dbReference type="Gene3D" id="3.30.559.30">
    <property type="entry name" value="Nonribosomal peptide synthetase, condensation domain"/>
    <property type="match status" value="1"/>
</dbReference>
<evidence type="ECO:0000259" key="1">
    <source>
        <dbReference type="Pfam" id="PF00501"/>
    </source>
</evidence>
<dbReference type="Gene3D" id="3.30.559.10">
    <property type="entry name" value="Chloramphenicol acetyltransferase-like domain"/>
    <property type="match status" value="1"/>
</dbReference>
<dbReference type="Pfam" id="PF00668">
    <property type="entry name" value="Condensation"/>
    <property type="match status" value="1"/>
</dbReference>
<evidence type="ECO:0000313" key="3">
    <source>
        <dbReference type="EMBL" id="MBB4967027.1"/>
    </source>
</evidence>
<evidence type="ECO:0000259" key="2">
    <source>
        <dbReference type="Pfam" id="PF00668"/>
    </source>
</evidence>
<dbReference type="PANTHER" id="PTHR45527">
    <property type="entry name" value="NONRIBOSOMAL PEPTIDE SYNTHETASE"/>
    <property type="match status" value="1"/>
</dbReference>
<dbReference type="InterPro" id="IPR000873">
    <property type="entry name" value="AMP-dep_synth/lig_dom"/>
</dbReference>
<comment type="caution">
    <text evidence="3">The sequence shown here is derived from an EMBL/GenBank/DDBJ whole genome shotgun (WGS) entry which is preliminary data.</text>
</comment>
<dbReference type="InterPro" id="IPR001242">
    <property type="entry name" value="Condensation_dom"/>
</dbReference>
<sequence>MTASLPLSAAQTSIWFGQQLDPDNPVYNTADHVLIDGPVDPVRFEEAVRAAVGEAESLHARFFLDGDVPRQVIAPDEWDFPVLDLRGEDDPEHAALAWMGADVRTPVDLALGPLFGQALLRIGDERWVWHQRVHHIAVDGFAFSLLARRVADLYTDGGGTPFGPFAKVLDVEESYVDSGKSAKDAEFWREYLDGLPEPPGLVDRLAGIGDHTIRSTARIPTEDLRALAKAEGVSWPDLVTAAIAAYLHRATGAEEVVLGLPVMGRLGTPLLRVPGIVMNIVPLRIAVGSGDTLPAVAREVAAQIKRTRPHHRYRHEQIRRDLNLVGGTRKLFGPVVNVMPFDNDLRFAGNPGRMRNIAAGPVEDLAVGVRDFSDGAGLSVELDGNPALYAQDELDRHRDRLLRLLAEGLAAPDRPLGRLPLADTAIRVRPPHPPAPDVVELIRARVAERPDAVALEQGEVRYTYAELAARADRFAEALRARGAGPDVPVGLPLRRDPDTIVAVLGVLFAGAAYLPVDPDAPVERTGPMLANAPITVGPGLVLEGHAAGTGQVLPDHLAYVIHTSGSTGRPNGVLVSRKALASFVAAATERYGVTSDDRVLQFAALHFDASVEEVFVTLCAGATLVLRTAEMTASVDGFLRACDKAHITLLDLPTAFWHEVVHTLAAQGEVPRALRTVVIGGEAALGTRVDQWRSIAQGVRLINTYGPTEATVVATAADLGPTMPKSYAAI</sequence>
<dbReference type="GO" id="GO:0003824">
    <property type="term" value="F:catalytic activity"/>
    <property type="evidence" value="ECO:0007669"/>
    <property type="project" value="InterPro"/>
</dbReference>
<dbReference type="Pfam" id="PF00501">
    <property type="entry name" value="AMP-binding"/>
    <property type="match status" value="2"/>
</dbReference>
<proteinExistence type="predicted"/>
<dbReference type="Gene3D" id="3.40.50.980">
    <property type="match status" value="4"/>
</dbReference>
<dbReference type="GO" id="GO:0008610">
    <property type="term" value="P:lipid biosynthetic process"/>
    <property type="evidence" value="ECO:0007669"/>
    <property type="project" value="UniProtKB-ARBA"/>
</dbReference>
<dbReference type="GO" id="GO:0005737">
    <property type="term" value="C:cytoplasm"/>
    <property type="evidence" value="ECO:0007669"/>
    <property type="project" value="TreeGrafter"/>
</dbReference>
<name>A0A7W7T5N0_9PSEU</name>
<protein>
    <submittedName>
        <fullName evidence="3">Nonribosomal peptide synthetase MxcG</fullName>
    </submittedName>
</protein>
<dbReference type="RefSeq" id="WP_184671392.1">
    <property type="nucleotide sequence ID" value="NZ_BAABAI010000037.1"/>
</dbReference>
<feature type="domain" description="AMP-dependent synthetase/ligase" evidence="1">
    <location>
        <begin position="443"/>
        <end position="532"/>
    </location>
</feature>
<keyword evidence="4" id="KW-1185">Reference proteome</keyword>
<feature type="domain" description="AMP-dependent synthetase/ligase" evidence="1">
    <location>
        <begin position="552"/>
        <end position="716"/>
    </location>
</feature>
<evidence type="ECO:0000313" key="4">
    <source>
        <dbReference type="Proteomes" id="UP000542674"/>
    </source>
</evidence>
<accession>A0A7W7T5N0</accession>
<dbReference type="EMBL" id="JACHJS010000001">
    <property type="protein sequence ID" value="MBB4967027.1"/>
    <property type="molecule type" value="Genomic_DNA"/>
</dbReference>
<organism evidence="3 4">
    <name type="scientific">Saccharothrix violaceirubra</name>
    <dbReference type="NCBI Taxonomy" id="413306"/>
    <lineage>
        <taxon>Bacteria</taxon>
        <taxon>Bacillati</taxon>
        <taxon>Actinomycetota</taxon>
        <taxon>Actinomycetes</taxon>
        <taxon>Pseudonocardiales</taxon>
        <taxon>Pseudonocardiaceae</taxon>
        <taxon>Saccharothrix</taxon>
    </lineage>
</organism>